<evidence type="ECO:0000313" key="4">
    <source>
        <dbReference type="Proteomes" id="UP000593579"/>
    </source>
</evidence>
<dbReference type="GO" id="GO:0003676">
    <property type="term" value="F:nucleic acid binding"/>
    <property type="evidence" value="ECO:0007669"/>
    <property type="project" value="InterPro"/>
</dbReference>
<feature type="signal peptide" evidence="1">
    <location>
        <begin position="1"/>
        <end position="22"/>
    </location>
</feature>
<evidence type="ECO:0000313" key="3">
    <source>
        <dbReference type="EMBL" id="MBA0743005.1"/>
    </source>
</evidence>
<dbReference type="Pfam" id="PF13456">
    <property type="entry name" value="RVT_3"/>
    <property type="match status" value="1"/>
</dbReference>
<keyword evidence="1" id="KW-0732">Signal</keyword>
<feature type="domain" description="RNase H type-1" evidence="2">
    <location>
        <begin position="56"/>
        <end position="174"/>
    </location>
</feature>
<dbReference type="Gene3D" id="3.30.420.10">
    <property type="entry name" value="Ribonuclease H-like superfamily/Ribonuclease H"/>
    <property type="match status" value="1"/>
</dbReference>
<keyword evidence="4" id="KW-1185">Reference proteome</keyword>
<dbReference type="EMBL" id="JABEZY010000008">
    <property type="protein sequence ID" value="MBA0743005.1"/>
    <property type="molecule type" value="Genomic_DNA"/>
</dbReference>
<gene>
    <name evidence="3" type="ORF">Gogos_005729</name>
</gene>
<dbReference type="PANTHER" id="PTHR47723:SF24">
    <property type="entry name" value="RNASE H TYPE-1 DOMAIN-CONTAINING PROTEIN"/>
    <property type="match status" value="1"/>
</dbReference>
<dbReference type="InterPro" id="IPR012337">
    <property type="entry name" value="RNaseH-like_sf"/>
</dbReference>
<evidence type="ECO:0000256" key="1">
    <source>
        <dbReference type="SAM" id="SignalP"/>
    </source>
</evidence>
<accession>A0A7J9C453</accession>
<dbReference type="SUPFAM" id="SSF53098">
    <property type="entry name" value="Ribonuclease H-like"/>
    <property type="match status" value="1"/>
</dbReference>
<feature type="chain" id="PRO_5029816194" description="RNase H type-1 domain-containing protein" evidence="1">
    <location>
        <begin position="23"/>
        <end position="195"/>
    </location>
</feature>
<dbReference type="OrthoDB" id="996233at2759"/>
<reference evidence="3 4" key="1">
    <citation type="journal article" date="2019" name="Genome Biol. Evol.">
        <title>Insights into the evolution of the New World diploid cottons (Gossypium, subgenus Houzingenia) based on genome sequencing.</title>
        <authorList>
            <person name="Grover C.E."/>
            <person name="Arick M.A. 2nd"/>
            <person name="Thrash A."/>
            <person name="Conover J.L."/>
            <person name="Sanders W.S."/>
            <person name="Peterson D.G."/>
            <person name="Frelichowski J.E."/>
            <person name="Scheffler J.A."/>
            <person name="Scheffler B.E."/>
            <person name="Wendel J.F."/>
        </authorList>
    </citation>
    <scope>NUCLEOTIDE SEQUENCE [LARGE SCALE GENOMIC DNA]</scope>
    <source>
        <strain evidence="3">5</strain>
        <tissue evidence="3">Leaf</tissue>
    </source>
</reference>
<dbReference type="InterPro" id="IPR036397">
    <property type="entry name" value="RNaseH_sf"/>
</dbReference>
<sequence length="195" mass="21673">MLLSLVVLVGAIQNLLVQLWRGLSPWGLKEVVNQWACTTMTFGRWQPSVADWVKVNVDGSMSINNLKAFVGKAVRGPNGGWLVGFKMVLGMNGIFQIEAKAILEGLKLAWAKGFKCVELESDNAMLIEIIHNGLATLSSVAEVRQIHDWCSKNWEVKFRHIQWNSNKVANCIAKADGGVIEKLVILDDPPQYVRC</sequence>
<dbReference type="PANTHER" id="PTHR47723">
    <property type="entry name" value="OS05G0353850 PROTEIN"/>
    <property type="match status" value="1"/>
</dbReference>
<protein>
    <recommendedName>
        <fullName evidence="2">RNase H type-1 domain-containing protein</fullName>
    </recommendedName>
</protein>
<dbReference type="GO" id="GO:0004523">
    <property type="term" value="F:RNA-DNA hybrid ribonuclease activity"/>
    <property type="evidence" value="ECO:0007669"/>
    <property type="project" value="InterPro"/>
</dbReference>
<dbReference type="InterPro" id="IPR053151">
    <property type="entry name" value="RNase_H-like"/>
</dbReference>
<dbReference type="Proteomes" id="UP000593579">
    <property type="component" value="Unassembled WGS sequence"/>
</dbReference>
<dbReference type="InterPro" id="IPR044730">
    <property type="entry name" value="RNase_H-like_dom_plant"/>
</dbReference>
<comment type="caution">
    <text evidence="3">The sequence shown here is derived from an EMBL/GenBank/DDBJ whole genome shotgun (WGS) entry which is preliminary data.</text>
</comment>
<dbReference type="InterPro" id="IPR002156">
    <property type="entry name" value="RNaseH_domain"/>
</dbReference>
<organism evidence="3 4">
    <name type="scientific">Gossypium gossypioides</name>
    <name type="common">Mexican cotton</name>
    <name type="synonym">Selera gossypioides</name>
    <dbReference type="NCBI Taxonomy" id="34282"/>
    <lineage>
        <taxon>Eukaryota</taxon>
        <taxon>Viridiplantae</taxon>
        <taxon>Streptophyta</taxon>
        <taxon>Embryophyta</taxon>
        <taxon>Tracheophyta</taxon>
        <taxon>Spermatophyta</taxon>
        <taxon>Magnoliopsida</taxon>
        <taxon>eudicotyledons</taxon>
        <taxon>Gunneridae</taxon>
        <taxon>Pentapetalae</taxon>
        <taxon>rosids</taxon>
        <taxon>malvids</taxon>
        <taxon>Malvales</taxon>
        <taxon>Malvaceae</taxon>
        <taxon>Malvoideae</taxon>
        <taxon>Gossypium</taxon>
    </lineage>
</organism>
<evidence type="ECO:0000259" key="2">
    <source>
        <dbReference type="Pfam" id="PF13456"/>
    </source>
</evidence>
<proteinExistence type="predicted"/>
<name>A0A7J9C453_GOSGO</name>
<dbReference type="AlphaFoldDB" id="A0A7J9C453"/>
<dbReference type="CDD" id="cd06222">
    <property type="entry name" value="RNase_H_like"/>
    <property type="match status" value="1"/>
</dbReference>